<dbReference type="EMBL" id="HBFQ01061270">
    <property type="protein sequence ID" value="CAD8869057.1"/>
    <property type="molecule type" value="Transcribed_RNA"/>
</dbReference>
<protein>
    <recommendedName>
        <fullName evidence="1">JmjC domain-containing protein</fullName>
    </recommendedName>
</protein>
<dbReference type="PANTHER" id="PTHR12480">
    <property type="entry name" value="ARGININE DEMETHYLASE AND LYSYL-HYDROXYLASE JMJD"/>
    <property type="match status" value="1"/>
</dbReference>
<dbReference type="GO" id="GO:0005737">
    <property type="term" value="C:cytoplasm"/>
    <property type="evidence" value="ECO:0007669"/>
    <property type="project" value="TreeGrafter"/>
</dbReference>
<dbReference type="AlphaFoldDB" id="A0A7S1FHZ4"/>
<dbReference type="Gene3D" id="2.60.120.650">
    <property type="entry name" value="Cupin"/>
    <property type="match status" value="1"/>
</dbReference>
<dbReference type="PANTHER" id="PTHR12480:SF35">
    <property type="entry name" value="TRANSCRIPTION FACTOR JUMONJI, JMJC DOMAIN-CONTAINING PROTEIN"/>
    <property type="match status" value="1"/>
</dbReference>
<reference evidence="2" key="1">
    <citation type="submission" date="2021-01" db="EMBL/GenBank/DDBJ databases">
        <authorList>
            <person name="Corre E."/>
            <person name="Pelletier E."/>
            <person name="Niang G."/>
            <person name="Scheremetjew M."/>
            <person name="Finn R."/>
            <person name="Kale V."/>
            <person name="Holt S."/>
            <person name="Cochrane G."/>
            <person name="Meng A."/>
            <person name="Brown T."/>
            <person name="Cohen L."/>
        </authorList>
    </citation>
    <scope>NUCLEOTIDE SEQUENCE</scope>
</reference>
<proteinExistence type="predicted"/>
<dbReference type="SMART" id="SM00558">
    <property type="entry name" value="JmjC"/>
    <property type="match status" value="1"/>
</dbReference>
<organism evidence="2">
    <name type="scientific">Noctiluca scintillans</name>
    <name type="common">Sea sparkle</name>
    <name type="synonym">Red tide dinoflagellate</name>
    <dbReference type="NCBI Taxonomy" id="2966"/>
    <lineage>
        <taxon>Eukaryota</taxon>
        <taxon>Sar</taxon>
        <taxon>Alveolata</taxon>
        <taxon>Dinophyceae</taxon>
        <taxon>Noctilucales</taxon>
        <taxon>Noctilucaceae</taxon>
        <taxon>Noctiluca</taxon>
    </lineage>
</organism>
<feature type="domain" description="JmjC" evidence="1">
    <location>
        <begin position="191"/>
        <end position="333"/>
    </location>
</feature>
<evidence type="ECO:0000259" key="1">
    <source>
        <dbReference type="PROSITE" id="PS51184"/>
    </source>
</evidence>
<dbReference type="InterPro" id="IPR050910">
    <property type="entry name" value="JMJD6_ArgDemeth/LysHydrox"/>
</dbReference>
<sequence>MPRAPRGPPAVLKAQAQPKARTRRLTACGPVVVLVAAAWHFLRSDGQDASGARSVIVVDDVEFGWVGSADNTLADGEVCDVPRVPATSLTREDFESTYYNKKPVVLTGVLSQADRERWTWDSVGRRHGSAEVQMGASGVISQQDGSGYLGITLGEFFKSMRADTSSHSCPKTVNGTLGPQYIFDKSWLKTEPGVLKEVLAYYPNYVKHRFTAEDNEVLFIGPSCSGSQFHTHPSAFNVLVHGRKRWFLYNKSVLPAFTYPVYLPVDLWYSNVLPTIPPARRPLQCVQRPGDLFYVPDSMYHATLNIGETLGFGHKVQALENMGPSSALYHGFMRNKSALKDVDTLLRLLDSTDHLQDSLQEPRLQQVEHMRANLLMSVLEKMSNPSSGYVGSPMMLSLVQKLRVVLTRLVETVNDSSDAYMHLANLELRDPAGSLKRALEYARTSVLLWPYQPTAQNLLAELAKRAADRAKVGEVRNALRAEASLAQRAAAETRQYHPSTRNIRAV</sequence>
<name>A0A7S1FHZ4_NOCSC</name>
<gene>
    <name evidence="2" type="ORF">NSCI0253_LOCUS43413</name>
</gene>
<evidence type="ECO:0000313" key="2">
    <source>
        <dbReference type="EMBL" id="CAD8869057.1"/>
    </source>
</evidence>
<dbReference type="SUPFAM" id="SSF51197">
    <property type="entry name" value="Clavaminate synthase-like"/>
    <property type="match status" value="1"/>
</dbReference>
<dbReference type="InterPro" id="IPR003347">
    <property type="entry name" value="JmjC_dom"/>
</dbReference>
<dbReference type="PROSITE" id="PS51184">
    <property type="entry name" value="JMJC"/>
    <property type="match status" value="1"/>
</dbReference>
<accession>A0A7S1FHZ4</accession>